<feature type="region of interest" description="Disordered" evidence="1">
    <location>
        <begin position="48"/>
        <end position="73"/>
    </location>
</feature>
<evidence type="ECO:0000256" key="1">
    <source>
        <dbReference type="SAM" id="MobiDB-lite"/>
    </source>
</evidence>
<organism evidence="2">
    <name type="scientific">Panicum hallii</name>
    <dbReference type="NCBI Taxonomy" id="206008"/>
    <lineage>
        <taxon>Eukaryota</taxon>
        <taxon>Viridiplantae</taxon>
        <taxon>Streptophyta</taxon>
        <taxon>Embryophyta</taxon>
        <taxon>Tracheophyta</taxon>
        <taxon>Spermatophyta</taxon>
        <taxon>Magnoliopsida</taxon>
        <taxon>Liliopsida</taxon>
        <taxon>Poales</taxon>
        <taxon>Poaceae</taxon>
        <taxon>PACMAD clade</taxon>
        <taxon>Panicoideae</taxon>
        <taxon>Panicodae</taxon>
        <taxon>Paniceae</taxon>
        <taxon>Panicinae</taxon>
        <taxon>Panicum</taxon>
        <taxon>Panicum sect. Panicum</taxon>
    </lineage>
</organism>
<reference evidence="2" key="1">
    <citation type="submission" date="2018-04" db="EMBL/GenBank/DDBJ databases">
        <title>WGS assembly of Panicum hallii.</title>
        <authorList>
            <person name="Lovell J."/>
            <person name="Jenkins J."/>
            <person name="Lowry D."/>
            <person name="Mamidi S."/>
            <person name="Sreedasyam A."/>
            <person name="Weng X."/>
            <person name="Barry K."/>
            <person name="Bonette J."/>
            <person name="Campitelli B."/>
            <person name="Daum C."/>
            <person name="Gordon S."/>
            <person name="Gould B."/>
            <person name="Lipzen A."/>
            <person name="Macqueen A."/>
            <person name="Palacio-Mejia J."/>
            <person name="Plott C."/>
            <person name="Shakirov E."/>
            <person name="Shu S."/>
            <person name="Yoshinaga Y."/>
            <person name="Zane M."/>
            <person name="Rokhsar D."/>
            <person name="Grimwood J."/>
            <person name="Schmutz J."/>
            <person name="Juenger T."/>
        </authorList>
    </citation>
    <scope>NUCLEOTIDE SEQUENCE [LARGE SCALE GENOMIC DNA]</scope>
    <source>
        <strain evidence="2">FIL2</strain>
    </source>
</reference>
<feature type="compositionally biased region" description="Low complexity" evidence="1">
    <location>
        <begin position="63"/>
        <end position="73"/>
    </location>
</feature>
<protein>
    <submittedName>
        <fullName evidence="2">Uncharacterized protein</fullName>
    </submittedName>
</protein>
<proteinExistence type="predicted"/>
<dbReference type="AlphaFoldDB" id="A0A2T8IEG4"/>
<feature type="compositionally biased region" description="Low complexity" evidence="1">
    <location>
        <begin position="14"/>
        <end position="31"/>
    </location>
</feature>
<name>A0A2T8IEG4_9POAL</name>
<dbReference type="Proteomes" id="UP000243499">
    <property type="component" value="Chromosome 7"/>
</dbReference>
<sequence length="73" mass="8082">MPFPDRQPLMPWLTRRAPSCASSSRSPTSAAPLHLLRCPRCRLSRRAAHHHVELSNSPPAPPNRARLPASVRG</sequence>
<gene>
    <name evidence="2" type="ORF">PAHAL_7G345600</name>
</gene>
<dbReference type="Gramene" id="PVH36056">
    <property type="protein sequence ID" value="PVH36056"/>
    <property type="gene ID" value="PAHAL_7G345600"/>
</dbReference>
<accession>A0A2T8IEG4</accession>
<feature type="region of interest" description="Disordered" evidence="1">
    <location>
        <begin position="1"/>
        <end position="31"/>
    </location>
</feature>
<dbReference type="EMBL" id="CM008052">
    <property type="protein sequence ID" value="PVH36056.1"/>
    <property type="molecule type" value="Genomic_DNA"/>
</dbReference>
<evidence type="ECO:0000313" key="2">
    <source>
        <dbReference type="EMBL" id="PVH36056.1"/>
    </source>
</evidence>